<name>A0A8B9NJJ6_9AVES</name>
<evidence type="ECO:0000256" key="4">
    <source>
        <dbReference type="ARBA" id="ARBA00022825"/>
    </source>
</evidence>
<reference evidence="7" key="1">
    <citation type="submission" date="2025-08" db="UniProtKB">
        <authorList>
            <consortium name="Ensembl"/>
        </authorList>
    </citation>
    <scope>IDENTIFICATION</scope>
</reference>
<dbReference type="SMART" id="SM00020">
    <property type="entry name" value="Tryp_SPc"/>
    <property type="match status" value="1"/>
</dbReference>
<dbReference type="InterPro" id="IPR050127">
    <property type="entry name" value="Serine_Proteases_S1"/>
</dbReference>
<dbReference type="InterPro" id="IPR043504">
    <property type="entry name" value="Peptidase_S1_PA_chymotrypsin"/>
</dbReference>
<proteinExistence type="predicted"/>
<dbReference type="Pfam" id="PF00089">
    <property type="entry name" value="Trypsin"/>
    <property type="match status" value="2"/>
</dbReference>
<feature type="domain" description="Peptidase S1" evidence="6">
    <location>
        <begin position="1"/>
        <end position="214"/>
    </location>
</feature>
<accession>A0A8B9NJJ6</accession>
<sequence>EENPRWQATLPYSIPSVCQSPCGTKLFYPWLIAALLCWQFCRHIQVRMGEYNADVKEHSELVRSAALIIHHPRYDSRSLDNDIMFIKLATTMDYSADIQPTALPSSRAKEGPKCLFQVLSNQKCQEAYPGQINSNIIYVRFLDGGKDSCQVSIDVCTKPWVTHLRLMLLNFSLWGDSGGPAVCMGKLPGIVSQGTECALKGYLSVYIKVCNYID</sequence>
<evidence type="ECO:0000313" key="8">
    <source>
        <dbReference type="Proteomes" id="UP000694541"/>
    </source>
</evidence>
<evidence type="ECO:0000313" key="7">
    <source>
        <dbReference type="Ensembl" id="ENSANIP00000023387.1"/>
    </source>
</evidence>
<keyword evidence="4" id="KW-0720">Serine protease</keyword>
<dbReference type="PANTHER" id="PTHR24264:SF57">
    <property type="entry name" value="TRYPSIN-2"/>
    <property type="match status" value="1"/>
</dbReference>
<reference evidence="7" key="2">
    <citation type="submission" date="2025-09" db="UniProtKB">
        <authorList>
            <consortium name="Ensembl"/>
        </authorList>
    </citation>
    <scope>IDENTIFICATION</scope>
</reference>
<dbReference type="PROSITE" id="PS50240">
    <property type="entry name" value="TRYPSIN_DOM"/>
    <property type="match status" value="1"/>
</dbReference>
<dbReference type="PANTHER" id="PTHR24264">
    <property type="entry name" value="TRYPSIN-RELATED"/>
    <property type="match status" value="1"/>
</dbReference>
<organism evidence="7 8">
    <name type="scientific">Accipiter nisus</name>
    <name type="common">Eurasian sparrowhawk</name>
    <dbReference type="NCBI Taxonomy" id="211598"/>
    <lineage>
        <taxon>Eukaryota</taxon>
        <taxon>Metazoa</taxon>
        <taxon>Chordata</taxon>
        <taxon>Craniata</taxon>
        <taxon>Vertebrata</taxon>
        <taxon>Euteleostomi</taxon>
        <taxon>Archelosauria</taxon>
        <taxon>Archosauria</taxon>
        <taxon>Dinosauria</taxon>
        <taxon>Saurischia</taxon>
        <taxon>Theropoda</taxon>
        <taxon>Coelurosauria</taxon>
        <taxon>Aves</taxon>
        <taxon>Neognathae</taxon>
        <taxon>Neoaves</taxon>
        <taxon>Telluraves</taxon>
        <taxon>Accipitrimorphae</taxon>
        <taxon>Accipitriformes</taxon>
        <taxon>Accipitridae</taxon>
        <taxon>Accipitrinae</taxon>
        <taxon>Accipiter</taxon>
    </lineage>
</organism>
<keyword evidence="3" id="KW-0378">Hydrolase</keyword>
<dbReference type="Proteomes" id="UP000694541">
    <property type="component" value="Unplaced"/>
</dbReference>
<dbReference type="Gene3D" id="2.40.10.10">
    <property type="entry name" value="Trypsin-like serine proteases"/>
    <property type="match status" value="3"/>
</dbReference>
<evidence type="ECO:0000256" key="5">
    <source>
        <dbReference type="ARBA" id="ARBA00023145"/>
    </source>
</evidence>
<dbReference type="GO" id="GO:0004252">
    <property type="term" value="F:serine-type endopeptidase activity"/>
    <property type="evidence" value="ECO:0007669"/>
    <property type="project" value="InterPro"/>
</dbReference>
<evidence type="ECO:0000256" key="2">
    <source>
        <dbReference type="ARBA" id="ARBA00022729"/>
    </source>
</evidence>
<dbReference type="InterPro" id="IPR001254">
    <property type="entry name" value="Trypsin_dom"/>
</dbReference>
<dbReference type="GO" id="GO:0006508">
    <property type="term" value="P:proteolysis"/>
    <property type="evidence" value="ECO:0007669"/>
    <property type="project" value="UniProtKB-KW"/>
</dbReference>
<evidence type="ECO:0000256" key="1">
    <source>
        <dbReference type="ARBA" id="ARBA00022670"/>
    </source>
</evidence>
<dbReference type="InterPro" id="IPR009003">
    <property type="entry name" value="Peptidase_S1_PA"/>
</dbReference>
<protein>
    <recommendedName>
        <fullName evidence="6">Peptidase S1 domain-containing protein</fullName>
    </recommendedName>
</protein>
<dbReference type="AlphaFoldDB" id="A0A8B9NJJ6"/>
<keyword evidence="5" id="KW-0865">Zymogen</keyword>
<evidence type="ECO:0000256" key="3">
    <source>
        <dbReference type="ARBA" id="ARBA00022801"/>
    </source>
</evidence>
<evidence type="ECO:0000259" key="6">
    <source>
        <dbReference type="PROSITE" id="PS50240"/>
    </source>
</evidence>
<keyword evidence="8" id="KW-1185">Reference proteome</keyword>
<dbReference type="Ensembl" id="ENSANIT00000024168.1">
    <property type="protein sequence ID" value="ENSANIP00000023387.1"/>
    <property type="gene ID" value="ENSANIG00000015896.1"/>
</dbReference>
<keyword evidence="1" id="KW-0645">Protease</keyword>
<dbReference type="GO" id="GO:0005615">
    <property type="term" value="C:extracellular space"/>
    <property type="evidence" value="ECO:0007669"/>
    <property type="project" value="TreeGrafter"/>
</dbReference>
<keyword evidence="2" id="KW-0732">Signal</keyword>
<dbReference type="SUPFAM" id="SSF50494">
    <property type="entry name" value="Trypsin-like serine proteases"/>
    <property type="match status" value="1"/>
</dbReference>